<dbReference type="GO" id="GO:0030688">
    <property type="term" value="C:preribosome, small subunit precursor"/>
    <property type="evidence" value="ECO:0007669"/>
    <property type="project" value="EnsemblFungi"/>
</dbReference>
<comment type="subcellular location">
    <subcellularLocation>
        <location evidence="1">Nucleus</location>
    </subcellularLocation>
</comment>
<dbReference type="PANTHER" id="PTHR48287">
    <property type="entry name" value="ARM REPEAT SUPERFAMILY PROTEIN"/>
    <property type="match status" value="1"/>
</dbReference>
<dbReference type="GeneID" id="8197769"/>
<dbReference type="SUPFAM" id="SSF48371">
    <property type="entry name" value="ARM repeat"/>
    <property type="match status" value="1"/>
</dbReference>
<evidence type="ECO:0000313" key="7">
    <source>
        <dbReference type="EMBL" id="CAY68160.1"/>
    </source>
</evidence>
<protein>
    <submittedName>
        <fullName evidence="7">Protein required for export of the ribosomal subunits</fullName>
    </submittedName>
</protein>
<feature type="compositionally biased region" description="Basic and acidic residues" evidence="4">
    <location>
        <begin position="1023"/>
        <end position="1035"/>
    </location>
</feature>
<keyword evidence="8" id="KW-1185">Reference proteome</keyword>
<evidence type="ECO:0000256" key="4">
    <source>
        <dbReference type="SAM" id="MobiDB-lite"/>
    </source>
</evidence>
<dbReference type="InParanoid" id="C4QY37"/>
<dbReference type="Gene3D" id="1.25.10.10">
    <property type="entry name" value="Leucine-rich Repeat Variant"/>
    <property type="match status" value="2"/>
</dbReference>
<dbReference type="EMBL" id="FN392319">
    <property type="protein sequence ID" value="CAY68160.1"/>
    <property type="molecule type" value="Genomic_DNA"/>
</dbReference>
<proteinExistence type="inferred from homology"/>
<feature type="compositionally biased region" description="Acidic residues" evidence="4">
    <location>
        <begin position="1169"/>
        <end position="1180"/>
    </location>
</feature>
<dbReference type="InterPro" id="IPR016024">
    <property type="entry name" value="ARM-type_fold"/>
</dbReference>
<dbReference type="Proteomes" id="UP000000314">
    <property type="component" value="Chromosome 1"/>
</dbReference>
<organism evidence="7 8">
    <name type="scientific">Komagataella phaffii (strain GS115 / ATCC 20864)</name>
    <name type="common">Yeast</name>
    <name type="synonym">Pichia pastoris</name>
    <dbReference type="NCBI Taxonomy" id="644223"/>
    <lineage>
        <taxon>Eukaryota</taxon>
        <taxon>Fungi</taxon>
        <taxon>Dikarya</taxon>
        <taxon>Ascomycota</taxon>
        <taxon>Saccharomycotina</taxon>
        <taxon>Pichiomycetes</taxon>
        <taxon>Pichiales</taxon>
        <taxon>Pichiaceae</taxon>
        <taxon>Komagataella</taxon>
    </lineage>
</organism>
<evidence type="ECO:0000256" key="3">
    <source>
        <dbReference type="ARBA" id="ARBA00023242"/>
    </source>
</evidence>
<evidence type="ECO:0000259" key="5">
    <source>
        <dbReference type="Pfam" id="PF08161"/>
    </source>
</evidence>
<feature type="region of interest" description="Disordered" evidence="4">
    <location>
        <begin position="1162"/>
        <end position="1204"/>
    </location>
</feature>
<gene>
    <name evidence="7" type="ordered locus">PAS_chr1-4_0319</name>
</gene>
<dbReference type="OMA" id="PDQMKHR"/>
<dbReference type="RefSeq" id="XP_002490441.1">
    <property type="nucleotide sequence ID" value="XM_002490396.1"/>
</dbReference>
<evidence type="ECO:0000256" key="2">
    <source>
        <dbReference type="ARBA" id="ARBA00007690"/>
    </source>
</evidence>
<dbReference type="InterPro" id="IPR011989">
    <property type="entry name" value="ARM-like"/>
</dbReference>
<dbReference type="GO" id="GO:0000462">
    <property type="term" value="P:maturation of SSU-rRNA from tricistronic rRNA transcript (SSU-rRNA, 5.8S rRNA, LSU-rRNA)"/>
    <property type="evidence" value="ECO:0007669"/>
    <property type="project" value="EnsemblFungi"/>
</dbReference>
<accession>C4QY37</accession>
<dbReference type="HOGENOM" id="CLU_003753_1_0_1"/>
<feature type="region of interest" description="Disordered" evidence="4">
    <location>
        <begin position="1016"/>
        <end position="1087"/>
    </location>
</feature>
<dbReference type="InterPro" id="IPR012978">
    <property type="entry name" value="HEAT_RRP12"/>
</dbReference>
<feature type="compositionally biased region" description="Basic residues" evidence="4">
    <location>
        <begin position="1190"/>
        <end position="1204"/>
    </location>
</feature>
<feature type="domain" description="RRP12 N-terminal HEAT" evidence="6">
    <location>
        <begin position="19"/>
        <end position="241"/>
    </location>
</feature>
<dbReference type="GO" id="GO:0005634">
    <property type="term" value="C:nucleus"/>
    <property type="evidence" value="ECO:0007669"/>
    <property type="project" value="UniProtKB-SubCell"/>
</dbReference>
<reference evidence="7 8" key="1">
    <citation type="journal article" date="2009" name="Nat. Biotechnol.">
        <title>Genome sequence of the recombinant protein production host Pichia pastoris.</title>
        <authorList>
            <person name="De Schutter K."/>
            <person name="Lin Y.C."/>
            <person name="Tiels P."/>
            <person name="Van Hecke A."/>
            <person name="Glinka S."/>
            <person name="Weber-Lehmann J."/>
            <person name="Rouze P."/>
            <person name="Van de Peer Y."/>
            <person name="Callewaert N."/>
        </authorList>
    </citation>
    <scope>NUCLEOTIDE SEQUENCE [LARGE SCALE GENOMIC DNA]</scope>
    <source>
        <strain evidence="8">GS115 / ATCC 20864</strain>
    </source>
</reference>
<dbReference type="STRING" id="644223.C4QY37"/>
<evidence type="ECO:0000259" key="6">
    <source>
        <dbReference type="Pfam" id="PF25772"/>
    </source>
</evidence>
<dbReference type="InterPro" id="IPR057860">
    <property type="entry name" value="HEAT_RRP12_N"/>
</dbReference>
<dbReference type="InterPro" id="IPR052087">
    <property type="entry name" value="RRP12"/>
</dbReference>
<feature type="compositionally biased region" description="Acidic residues" evidence="4">
    <location>
        <begin position="1053"/>
        <end position="1066"/>
    </location>
</feature>
<dbReference type="FunCoup" id="C4QY37">
    <property type="interactions" value="1041"/>
</dbReference>
<evidence type="ECO:0000313" key="8">
    <source>
        <dbReference type="Proteomes" id="UP000000314"/>
    </source>
</evidence>
<dbReference type="KEGG" id="ppa:PAS_chr1-4_0319"/>
<dbReference type="Pfam" id="PF08161">
    <property type="entry name" value="RRP12_HEAT"/>
    <property type="match status" value="1"/>
</dbReference>
<feature type="domain" description="RRP12 HEAT" evidence="5">
    <location>
        <begin position="348"/>
        <end position="645"/>
    </location>
</feature>
<dbReference type="Pfam" id="PF25772">
    <property type="entry name" value="HEAT_RRP12_N"/>
    <property type="match status" value="1"/>
</dbReference>
<sequence length="1204" mass="134627">MTSDYDPELEAKLAKIRVHASSKLENQKHMALILSAVEENIQEQNNPRTAVTYFVSFMSLLDRCIQDDIITDNALALSTAYFLDLLAPLTPKSLLKSNFAEILTKIAPAITNEQAEAPLIRSSIGVLETLLLSQDLASWKNASSMNISPKRGLMGLLELTLDSRPKVRRRAQEAISKILSNPPPGPSVEHPGSLDCADFATNKLIETMRLQKSKRKSEDRSANSAVIHCLQLISQITNTNSWPNVRIELVCDLLLEVAKSSDQFLITNAFQAFENLFNSMSEDELSIDKFDSVIKIILDLKPSVNDTHLAAPWLAVVAKASTAYSNANQTRFIKKFPIFVQTIIQFFSSESENICISTSQCLIAIITEGIHDDSLLIPSKQFPISPKLYESVDESITQLAEAVNSLLSVKYNHCLSDILNLISCIFIKLRSRANPDFLNCLEIVGAWRSDEQNFQYIQEADNVIGSAIGALGPEAVLSVLPLNLDSPKKTGRAWLLPLLRDNVRNANLSYFKTQLAPLIKFFEQKIASSTGDSVHAKIFATIIDQIWSLLPHFCDLPTDMPTEFDDEFASELASLMYSKVELRVTICQAFKSLVESNLVYSSGALSEDKLLQQQFPKESAAANIEVLSKMSSKLLSVLFNVFSQTVPELRGFILETIEPYLQISSQDDLVDSFKKVCLHLNQALEEDKKNITQAQLDGKKLPNQKLSTGEIPRLSVTMMDLIVVMVKYIPESSYNALLSIFNQTVAIDDSLIQKRSYRIIARLLETESGKNAVEQFLPQIESLFIDSAETTHIPAKAARFQALLRLIPILPDDHLYFIPSILSEVIITIKDPKERSRLLAYDVLKAMAFRMQKGGVVITSKVPGMDPDTPNTQASLSEYFTMCSAGLAGSTAHMIGATINAISYLFYEFRNDMDRDLLNEVSSTVELFLTSKNREIVNATLGFVKVSILTLPSDVVKENLPNLLANLMRWSHEHRGNFKTKVKHMVERLIRKFGADLVEQAIPEEDRKLIANIKKTKRREKRKAVEGDNEPEKSKAKSKTGFTSAFEDAIYNDSEDSEDDGDEDEPSNGKSRQYITESKDEPLDLLDQQTLARISSSKPKKFSKKDLAAKAGFRTNQEGKFVINNKIDDDLLDNKASGIDAYVEAVRNGPVKGQRNKLKYLRGKKANNDEDFGDESDEEPAATKKNMFNKIRKPKQKFKAGRKL</sequence>
<name>C4QY37_KOMPG</name>
<dbReference type="OrthoDB" id="2192888at2759"/>
<evidence type="ECO:0000256" key="1">
    <source>
        <dbReference type="ARBA" id="ARBA00004123"/>
    </source>
</evidence>
<dbReference type="eggNOG" id="KOG1248">
    <property type="taxonomic scope" value="Eukaryota"/>
</dbReference>
<comment type="similarity">
    <text evidence="2">Belongs to the RRP12 family.</text>
</comment>
<keyword evidence="3" id="KW-0539">Nucleus</keyword>
<dbReference type="PANTHER" id="PTHR48287:SF1">
    <property type="entry name" value="ARM REPEAT SUPERFAMILY PROTEIN"/>
    <property type="match status" value="1"/>
</dbReference>
<dbReference type="AlphaFoldDB" id="C4QY37"/>